<dbReference type="GO" id="GO:0000428">
    <property type="term" value="C:DNA-directed RNA polymerase complex"/>
    <property type="evidence" value="ECO:0007669"/>
    <property type="project" value="UniProtKB-KW"/>
</dbReference>
<gene>
    <name evidence="2" type="ORF">KUF71_010827</name>
</gene>
<keyword evidence="2" id="KW-0804">Transcription</keyword>
<organism evidence="2 3">
    <name type="scientific">Frankliniella fusca</name>
    <dbReference type="NCBI Taxonomy" id="407009"/>
    <lineage>
        <taxon>Eukaryota</taxon>
        <taxon>Metazoa</taxon>
        <taxon>Ecdysozoa</taxon>
        <taxon>Arthropoda</taxon>
        <taxon>Hexapoda</taxon>
        <taxon>Insecta</taxon>
        <taxon>Pterygota</taxon>
        <taxon>Neoptera</taxon>
        <taxon>Paraneoptera</taxon>
        <taxon>Thysanoptera</taxon>
        <taxon>Terebrantia</taxon>
        <taxon>Thripoidea</taxon>
        <taxon>Thripidae</taxon>
        <taxon>Frankliniella</taxon>
    </lineage>
</organism>
<reference evidence="2" key="1">
    <citation type="submission" date="2021-07" db="EMBL/GenBank/DDBJ databases">
        <authorList>
            <person name="Catto M.A."/>
            <person name="Jacobson A."/>
            <person name="Kennedy G."/>
            <person name="Labadie P."/>
            <person name="Hunt B.G."/>
            <person name="Srinivasan R."/>
        </authorList>
    </citation>
    <scope>NUCLEOTIDE SEQUENCE</scope>
    <source>
        <strain evidence="2">PL_HMW_Pooled</strain>
        <tissue evidence="2">Head</tissue>
    </source>
</reference>
<accession>A0AAE1HI08</accession>
<comment type="caution">
    <text evidence="2">The sequence shown here is derived from an EMBL/GenBank/DDBJ whole genome shotgun (WGS) entry which is preliminary data.</text>
</comment>
<evidence type="ECO:0000313" key="3">
    <source>
        <dbReference type="Proteomes" id="UP001219518"/>
    </source>
</evidence>
<dbReference type="AlphaFoldDB" id="A0AAE1HI08"/>
<feature type="region of interest" description="Disordered" evidence="1">
    <location>
        <begin position="570"/>
        <end position="604"/>
    </location>
</feature>
<feature type="compositionally biased region" description="Polar residues" evidence="1">
    <location>
        <begin position="435"/>
        <end position="455"/>
    </location>
</feature>
<feature type="region of interest" description="Disordered" evidence="1">
    <location>
        <begin position="435"/>
        <end position="505"/>
    </location>
</feature>
<reference evidence="2" key="2">
    <citation type="journal article" date="2023" name="BMC Genomics">
        <title>Pest status, molecular evolution, and epigenetic factors derived from the genome assembly of Frankliniella fusca, a thysanopteran phytovirus vector.</title>
        <authorList>
            <person name="Catto M.A."/>
            <person name="Labadie P.E."/>
            <person name="Jacobson A.L."/>
            <person name="Kennedy G.G."/>
            <person name="Srinivasan R."/>
            <person name="Hunt B.G."/>
        </authorList>
    </citation>
    <scope>NUCLEOTIDE SEQUENCE</scope>
    <source>
        <strain evidence="2">PL_HMW_Pooled</strain>
    </source>
</reference>
<feature type="region of interest" description="Disordered" evidence="1">
    <location>
        <begin position="524"/>
        <end position="550"/>
    </location>
</feature>
<proteinExistence type="predicted"/>
<keyword evidence="3" id="KW-1185">Reference proteome</keyword>
<protein>
    <submittedName>
        <fullName evidence="2">DNA-directed RNA polymerase subunit beta</fullName>
    </submittedName>
</protein>
<feature type="compositionally biased region" description="Polar residues" evidence="1">
    <location>
        <begin position="475"/>
        <end position="489"/>
    </location>
</feature>
<sequence>MHTTDKRLVPPTPQVTTEEEVMLIHGYDPRVPPPNHGNGRILNGCGQAAAPRSVGHRPTQLVSVNPDRRFDHGPPNLTHNFQASASAPCPYVPAASRGRVDDGPVNLSQDFPVGAHPFNCEARAVPARTVERGPTQILSVNADRRVQHGPNYGQDSLSASPLNYGARTAPSQTVEHRPTQFVSRNADRRADHGPVNLAGFSANTSSTSEERAAAIAPIQMFQGIHTPYTGGPVDSKRGVYDGRAKFGEDLTAPSQTIEHRPTQFVSVNADRRVDHGPVNLAGFSANKSSTSEERAAANAPCQMFQGIHTPYTSGPVDSKRGVYDGRVKFGGDLVDANPFNFEAPAAPTQTVEHRPTKFVSVNADRRVDHGPVNFAGVSATTSSSSEERTAVATPRQTVQAIPTSYPTVPTPNRRGVDDCPVNLLGDFQVVATLSSNSQDRAAPTQTVSQRPTKLSVNADKRVDHGSVNFAGVSAAPSSNSEERASTSAALTKDPAGSTNDFTGASFQKRNIPWNLRSTASRVLPLRLRSPTKTPPASPPLTFSDSDDDDGVVLPRAKKVVQSLQLSLACSKQSIDSDSGDDTKSHKRGILGEISPIRLSDSDTE</sequence>
<dbReference type="EMBL" id="JAHWGI010001042">
    <property type="protein sequence ID" value="KAK3921642.1"/>
    <property type="molecule type" value="Genomic_DNA"/>
</dbReference>
<evidence type="ECO:0000313" key="2">
    <source>
        <dbReference type="EMBL" id="KAK3921642.1"/>
    </source>
</evidence>
<keyword evidence="2" id="KW-0240">DNA-directed RNA polymerase</keyword>
<name>A0AAE1HI08_9NEOP</name>
<evidence type="ECO:0000256" key="1">
    <source>
        <dbReference type="SAM" id="MobiDB-lite"/>
    </source>
</evidence>
<dbReference type="Proteomes" id="UP001219518">
    <property type="component" value="Unassembled WGS sequence"/>
</dbReference>
<feature type="compositionally biased region" description="Polar residues" evidence="1">
    <location>
        <begin position="496"/>
        <end position="505"/>
    </location>
</feature>